<evidence type="ECO:0000256" key="8">
    <source>
        <dbReference type="ARBA" id="ARBA00022989"/>
    </source>
</evidence>
<comment type="function">
    <text evidence="13">Component of the F(0) channel, it forms part of the peripheral stalk, linking F(1) to F(0). The b'-subunit is a diverged and duplicated form of b found in plants and photosynthetic bacteria.</text>
</comment>
<feature type="coiled-coil region" evidence="17">
    <location>
        <begin position="109"/>
        <end position="136"/>
    </location>
</feature>
<keyword evidence="9 15" id="KW-0406">Ion transport</keyword>
<evidence type="ECO:0000256" key="10">
    <source>
        <dbReference type="ARBA" id="ARBA00023136"/>
    </source>
</evidence>
<name>A0ABU3S8T4_9HYPH</name>
<dbReference type="Proteomes" id="UP001254257">
    <property type="component" value="Unassembled WGS sequence"/>
</dbReference>
<keyword evidence="8 15" id="KW-1133">Transmembrane helix</keyword>
<dbReference type="EMBL" id="JAWDID010000016">
    <property type="protein sequence ID" value="MDU0340797.1"/>
    <property type="molecule type" value="Genomic_DNA"/>
</dbReference>
<accession>A0ABU3S8T4</accession>
<evidence type="ECO:0000256" key="12">
    <source>
        <dbReference type="ARBA" id="ARBA00025198"/>
    </source>
</evidence>
<dbReference type="PANTHER" id="PTHR33445:SF1">
    <property type="entry name" value="ATP SYNTHASE SUBUNIT B"/>
    <property type="match status" value="1"/>
</dbReference>
<evidence type="ECO:0000256" key="15">
    <source>
        <dbReference type="HAMAP-Rule" id="MF_01398"/>
    </source>
</evidence>
<evidence type="ECO:0000256" key="1">
    <source>
        <dbReference type="ARBA" id="ARBA00004377"/>
    </source>
</evidence>
<keyword evidence="3 15" id="KW-0813">Transport</keyword>
<evidence type="ECO:0000256" key="17">
    <source>
        <dbReference type="SAM" id="Coils"/>
    </source>
</evidence>
<comment type="caution">
    <text evidence="18">The sequence shown here is derived from an EMBL/GenBank/DDBJ whole genome shotgun (WGS) entry which is preliminary data.</text>
</comment>
<dbReference type="HAMAP" id="MF_01398">
    <property type="entry name" value="ATP_synth_b_bprime"/>
    <property type="match status" value="1"/>
</dbReference>
<comment type="similarity">
    <text evidence="2 15 16">Belongs to the ATPase B chain family.</text>
</comment>
<dbReference type="InterPro" id="IPR002146">
    <property type="entry name" value="ATP_synth_b/b'su_bac/chlpt"/>
</dbReference>
<comment type="function">
    <text evidence="12 15">F(1)F(0) ATP synthase produces ATP from ADP in the presence of a proton or sodium gradient. F-type ATPases consist of two structural domains, F(1) containing the extramembraneous catalytic core and F(0) containing the membrane proton channel, linked together by a central stalk and a peripheral stalk. During catalysis, ATP synthesis in the catalytic domain of F(1) is coupled via a rotary mechanism of the central stalk subunits to proton translocation.</text>
</comment>
<keyword evidence="11 15" id="KW-0066">ATP synthesis</keyword>
<evidence type="ECO:0000256" key="4">
    <source>
        <dbReference type="ARBA" id="ARBA00022475"/>
    </source>
</evidence>
<keyword evidence="10 15" id="KW-0472">Membrane</keyword>
<keyword evidence="7 15" id="KW-0375">Hydrogen ion transport</keyword>
<keyword evidence="6 15" id="KW-0812">Transmembrane</keyword>
<evidence type="ECO:0000256" key="3">
    <source>
        <dbReference type="ARBA" id="ARBA00022448"/>
    </source>
</evidence>
<evidence type="ECO:0000256" key="9">
    <source>
        <dbReference type="ARBA" id="ARBA00023065"/>
    </source>
</evidence>
<dbReference type="InterPro" id="IPR050059">
    <property type="entry name" value="ATP_synthase_B_chain"/>
</dbReference>
<evidence type="ECO:0000256" key="16">
    <source>
        <dbReference type="RuleBase" id="RU003848"/>
    </source>
</evidence>
<dbReference type="RefSeq" id="WP_316018641.1">
    <property type="nucleotide sequence ID" value="NZ_JAWDID010000016.1"/>
</dbReference>
<dbReference type="Pfam" id="PF00430">
    <property type="entry name" value="ATP-synt_B"/>
    <property type="match status" value="1"/>
</dbReference>
<evidence type="ECO:0000313" key="18">
    <source>
        <dbReference type="EMBL" id="MDU0340797.1"/>
    </source>
</evidence>
<evidence type="ECO:0000256" key="13">
    <source>
        <dbReference type="ARBA" id="ARBA00025614"/>
    </source>
</evidence>
<sequence>MSNPISLKGVVMHIGIATNLLRTIAATALVAAVFALPEVALAASDTGAAKGAFPPFDSKTYPSQLFWLAVSFGALYWLMSRVALPRIGGILADRAAALSRDLDEAAGAQAKAEASAKAYEQALAQAQSRAQGIAQTARETSAKQSDERRKAVEAELSAKAAQAEASIGAAKAKAMESVRDLGAETAAAIVEKLTGKAPSAAEAAKAVDTALAR</sequence>
<protein>
    <recommendedName>
        <fullName evidence="15">ATP synthase subunit b</fullName>
    </recommendedName>
    <alternativeName>
        <fullName evidence="15">ATP synthase F(0) sector subunit b</fullName>
    </alternativeName>
    <alternativeName>
        <fullName evidence="15">ATPase subunit I</fullName>
    </alternativeName>
    <alternativeName>
        <fullName evidence="15">F-type ATPase subunit b</fullName>
        <shortName evidence="15">F-ATPase subunit b</shortName>
    </alternativeName>
</protein>
<reference evidence="18 19" key="1">
    <citation type="submission" date="2023-09" db="EMBL/GenBank/DDBJ databases">
        <title>Whole genome shotgun sequencing (WGS) of Bosea sp. ZW T0_25, isolated from stored onions (Allium cepa).</title>
        <authorList>
            <person name="Stoll D.A."/>
            <person name="Huch M."/>
        </authorList>
    </citation>
    <scope>NUCLEOTIDE SEQUENCE [LARGE SCALE GENOMIC DNA]</scope>
    <source>
        <strain evidence="18 19">ZW T0_25</strain>
    </source>
</reference>
<comment type="subunit">
    <text evidence="14 15">F-type ATPases have 2 components, F(1) - the catalytic core - and F(0) - the membrane proton channel. F(1) has five subunits: alpha(3), beta(3), gamma(1), delta(1), epsilon(1). F(0) has three main subunits: a(1), b(2) and c(10-14). The alpha and beta chains form an alternating ring which encloses part of the gamma chain. F(1) is attached to F(0) by a central stalk formed by the gamma and epsilon chains, while a peripheral stalk is formed by the delta and b chains.</text>
</comment>
<keyword evidence="19" id="KW-1185">Reference proteome</keyword>
<proteinExistence type="inferred from homology"/>
<evidence type="ECO:0000256" key="11">
    <source>
        <dbReference type="ARBA" id="ARBA00023310"/>
    </source>
</evidence>
<feature type="transmembrane region" description="Helical" evidence="15">
    <location>
        <begin position="66"/>
        <end position="84"/>
    </location>
</feature>
<evidence type="ECO:0000256" key="5">
    <source>
        <dbReference type="ARBA" id="ARBA00022547"/>
    </source>
</evidence>
<organism evidence="18 19">
    <name type="scientific">Bosea rubneri</name>
    <dbReference type="NCBI Taxonomy" id="3075434"/>
    <lineage>
        <taxon>Bacteria</taxon>
        <taxon>Pseudomonadati</taxon>
        <taxon>Pseudomonadota</taxon>
        <taxon>Alphaproteobacteria</taxon>
        <taxon>Hyphomicrobiales</taxon>
        <taxon>Boseaceae</taxon>
        <taxon>Bosea</taxon>
    </lineage>
</organism>
<dbReference type="PANTHER" id="PTHR33445">
    <property type="entry name" value="ATP SYNTHASE SUBUNIT B', CHLOROPLASTIC"/>
    <property type="match status" value="1"/>
</dbReference>
<dbReference type="CDD" id="cd06503">
    <property type="entry name" value="ATP-synt_Fo_b"/>
    <property type="match status" value="1"/>
</dbReference>
<gene>
    <name evidence="15" type="primary">atpF</name>
    <name evidence="18" type="ORF">RKE40_12925</name>
</gene>
<comment type="subcellular location">
    <subcellularLocation>
        <location evidence="1">Cell inner membrane</location>
        <topology evidence="1">Single-pass membrane protein</topology>
    </subcellularLocation>
    <subcellularLocation>
        <location evidence="15">Cell membrane</location>
        <topology evidence="15">Single-pass membrane protein</topology>
    </subcellularLocation>
</comment>
<keyword evidence="17" id="KW-0175">Coiled coil</keyword>
<keyword evidence="4 15" id="KW-1003">Cell membrane</keyword>
<evidence type="ECO:0000256" key="7">
    <source>
        <dbReference type="ARBA" id="ARBA00022781"/>
    </source>
</evidence>
<evidence type="ECO:0000256" key="14">
    <source>
        <dbReference type="ARBA" id="ARBA00025830"/>
    </source>
</evidence>
<keyword evidence="5 15" id="KW-0138">CF(0)</keyword>
<evidence type="ECO:0000256" key="2">
    <source>
        <dbReference type="ARBA" id="ARBA00005513"/>
    </source>
</evidence>
<evidence type="ECO:0000256" key="6">
    <source>
        <dbReference type="ARBA" id="ARBA00022692"/>
    </source>
</evidence>
<evidence type="ECO:0000313" key="19">
    <source>
        <dbReference type="Proteomes" id="UP001254257"/>
    </source>
</evidence>